<evidence type="ECO:0000256" key="1">
    <source>
        <dbReference type="ARBA" id="ARBA00022490"/>
    </source>
</evidence>
<reference evidence="8 9" key="2">
    <citation type="submission" date="2019-05" db="EMBL/GenBank/DDBJ databases">
        <title>Genome evolution of the obligate endosymbiont Buchnera aphidicola.</title>
        <authorList>
            <person name="Moran N.A."/>
        </authorList>
    </citation>
    <scope>NUCLEOTIDE SEQUENCE [LARGE SCALE GENOMIC DNA]</scope>
    <source>
        <strain evidence="8 9">Ahe</strain>
    </source>
</reference>
<sequence length="176" mass="21231">MNIKLNKSIDPILVGKIGKVYGILGWINFFSFTEIKEKIFNYYPWFILKNKKWESIQLKNWKQHKNHFIIQINNVIDRSIANTWTNTDIFIDKNNLPKLKKDEYYWHDIIQCKIFNTKNQYLGIVINLISNQYNDIMIIQNNLKKQNIKDIMIPFINQKIIKNIDIKNKTIIVKWN</sequence>
<evidence type="ECO:0000256" key="2">
    <source>
        <dbReference type="ARBA" id="ARBA00022517"/>
    </source>
</evidence>
<dbReference type="AlphaFoldDB" id="A0A4D6XL00"/>
<dbReference type="InterPro" id="IPR011033">
    <property type="entry name" value="PRC_barrel-like_sf"/>
</dbReference>
<dbReference type="HAMAP" id="MF_00014">
    <property type="entry name" value="Ribosome_mat_RimM"/>
    <property type="match status" value="1"/>
</dbReference>
<dbReference type="Pfam" id="PF01782">
    <property type="entry name" value="RimM"/>
    <property type="match status" value="1"/>
</dbReference>
<keyword evidence="3 5" id="KW-0698">rRNA processing</keyword>
<dbReference type="InterPro" id="IPR056792">
    <property type="entry name" value="PRC_RimM"/>
</dbReference>
<dbReference type="InterPro" id="IPR011961">
    <property type="entry name" value="RimM"/>
</dbReference>
<comment type="function">
    <text evidence="5">An accessory protein needed during the final step in the assembly of 30S ribosomal subunit, possibly for assembly of the head region. Essential for efficient processing of 16S rRNA. May be needed both before and after RbfA during the maturation of 16S rRNA. It has affinity for free ribosomal 30S subunits but not for 70S ribosomes.</text>
</comment>
<gene>
    <name evidence="5 8" type="primary">rimM</name>
    <name evidence="8" type="ORF">D9V62_01995</name>
</gene>
<evidence type="ECO:0000256" key="3">
    <source>
        <dbReference type="ARBA" id="ARBA00022552"/>
    </source>
</evidence>
<reference evidence="8 9" key="1">
    <citation type="submission" date="2018-12" db="EMBL/GenBank/DDBJ databases">
        <authorList>
            <person name="Chong R.A."/>
        </authorList>
    </citation>
    <scope>NUCLEOTIDE SEQUENCE [LARGE SCALE GENOMIC DNA]</scope>
    <source>
        <strain evidence="8 9">Ahe</strain>
    </source>
</reference>
<feature type="domain" description="RimM N-terminal" evidence="6">
    <location>
        <begin position="14"/>
        <end position="94"/>
    </location>
</feature>
<dbReference type="GO" id="GO:0005840">
    <property type="term" value="C:ribosome"/>
    <property type="evidence" value="ECO:0007669"/>
    <property type="project" value="InterPro"/>
</dbReference>
<keyword evidence="1 5" id="KW-0963">Cytoplasm</keyword>
<dbReference type="PANTHER" id="PTHR33692:SF1">
    <property type="entry name" value="RIBOSOME MATURATION FACTOR RIMM"/>
    <property type="match status" value="1"/>
</dbReference>
<evidence type="ECO:0000313" key="8">
    <source>
        <dbReference type="EMBL" id="QCI17412.1"/>
    </source>
</evidence>
<dbReference type="Gene3D" id="2.40.30.60">
    <property type="entry name" value="RimM"/>
    <property type="match status" value="1"/>
</dbReference>
<evidence type="ECO:0000259" key="7">
    <source>
        <dbReference type="Pfam" id="PF24986"/>
    </source>
</evidence>
<proteinExistence type="inferred from homology"/>
<feature type="domain" description="Ribosome maturation factor RimM PRC barrel" evidence="7">
    <location>
        <begin position="106"/>
        <end position="175"/>
    </location>
</feature>
<dbReference type="NCBIfam" id="TIGR02273">
    <property type="entry name" value="16S_RimM"/>
    <property type="match status" value="1"/>
</dbReference>
<organism evidence="8 9">
    <name type="scientific">Buchnera aphidicola</name>
    <name type="common">Aphis helianthi</name>
    <dbReference type="NCBI Taxonomy" id="2315802"/>
    <lineage>
        <taxon>Bacteria</taxon>
        <taxon>Pseudomonadati</taxon>
        <taxon>Pseudomonadota</taxon>
        <taxon>Gammaproteobacteria</taxon>
        <taxon>Enterobacterales</taxon>
        <taxon>Erwiniaceae</taxon>
        <taxon>Buchnera</taxon>
    </lineage>
</organism>
<protein>
    <recommendedName>
        <fullName evidence="5">Ribosome maturation factor RimM</fullName>
    </recommendedName>
</protein>
<dbReference type="GO" id="GO:0005737">
    <property type="term" value="C:cytoplasm"/>
    <property type="evidence" value="ECO:0007669"/>
    <property type="project" value="UniProtKB-SubCell"/>
</dbReference>
<evidence type="ECO:0000313" key="9">
    <source>
        <dbReference type="Proteomes" id="UP000298759"/>
    </source>
</evidence>
<dbReference type="InterPro" id="IPR009000">
    <property type="entry name" value="Transl_B-barrel_sf"/>
</dbReference>
<dbReference type="GO" id="GO:0042274">
    <property type="term" value="P:ribosomal small subunit biogenesis"/>
    <property type="evidence" value="ECO:0007669"/>
    <property type="project" value="UniProtKB-UniRule"/>
</dbReference>
<dbReference type="Gene3D" id="2.30.30.240">
    <property type="entry name" value="PRC-barrel domain"/>
    <property type="match status" value="1"/>
</dbReference>
<evidence type="ECO:0000256" key="4">
    <source>
        <dbReference type="ARBA" id="ARBA00023186"/>
    </source>
</evidence>
<dbReference type="OrthoDB" id="9783509at2"/>
<keyword evidence="2 5" id="KW-0690">Ribosome biogenesis</keyword>
<comment type="subunit">
    <text evidence="5">Binds ribosomal protein uS19.</text>
</comment>
<dbReference type="EMBL" id="CP034894">
    <property type="protein sequence ID" value="QCI17412.1"/>
    <property type="molecule type" value="Genomic_DNA"/>
</dbReference>
<dbReference type="Proteomes" id="UP000298759">
    <property type="component" value="Chromosome"/>
</dbReference>
<dbReference type="SUPFAM" id="SSF50447">
    <property type="entry name" value="Translation proteins"/>
    <property type="match status" value="1"/>
</dbReference>
<evidence type="ECO:0000259" key="6">
    <source>
        <dbReference type="Pfam" id="PF01782"/>
    </source>
</evidence>
<comment type="domain">
    <text evidence="5">The PRC barrel domain binds ribosomal protein uS19.</text>
</comment>
<dbReference type="GO" id="GO:0043022">
    <property type="term" value="F:ribosome binding"/>
    <property type="evidence" value="ECO:0007669"/>
    <property type="project" value="InterPro"/>
</dbReference>
<dbReference type="Pfam" id="PF24986">
    <property type="entry name" value="PRC_RimM"/>
    <property type="match status" value="1"/>
</dbReference>
<keyword evidence="4 5" id="KW-0143">Chaperone</keyword>
<comment type="subcellular location">
    <subcellularLocation>
        <location evidence="5">Cytoplasm</location>
    </subcellularLocation>
</comment>
<accession>A0A4D6XL00</accession>
<dbReference type="InterPro" id="IPR036976">
    <property type="entry name" value="RimM_N_sf"/>
</dbReference>
<dbReference type="PANTHER" id="PTHR33692">
    <property type="entry name" value="RIBOSOME MATURATION FACTOR RIMM"/>
    <property type="match status" value="1"/>
</dbReference>
<evidence type="ECO:0000256" key="5">
    <source>
        <dbReference type="HAMAP-Rule" id="MF_00014"/>
    </source>
</evidence>
<dbReference type="GO" id="GO:0006364">
    <property type="term" value="P:rRNA processing"/>
    <property type="evidence" value="ECO:0007669"/>
    <property type="project" value="UniProtKB-UniRule"/>
</dbReference>
<comment type="similarity">
    <text evidence="5">Belongs to the RimM family.</text>
</comment>
<dbReference type="InterPro" id="IPR002676">
    <property type="entry name" value="RimM_N"/>
</dbReference>
<dbReference type="SUPFAM" id="SSF50346">
    <property type="entry name" value="PRC-barrel domain"/>
    <property type="match status" value="1"/>
</dbReference>
<name>A0A4D6XL00_9GAMM</name>